<gene>
    <name evidence="1" type="ORF">IXB50_16310</name>
</gene>
<accession>A0A947GKN1</accession>
<name>A0A947GKN1_9CYAN</name>
<dbReference type="Proteomes" id="UP000717364">
    <property type="component" value="Unassembled WGS sequence"/>
</dbReference>
<reference evidence="1" key="1">
    <citation type="submission" date="2020-11" db="EMBL/GenBank/DDBJ databases">
        <authorList>
            <person name="Konstantinou D."/>
            <person name="Gkelis S."/>
            <person name="Popin R."/>
            <person name="Fewer D."/>
            <person name="Sivonen K."/>
        </authorList>
    </citation>
    <scope>NUCLEOTIDE SEQUENCE</scope>
    <source>
        <strain evidence="1">TAU-MAC 1115</strain>
    </source>
</reference>
<proteinExistence type="predicted"/>
<comment type="caution">
    <text evidence="1">The sequence shown here is derived from an EMBL/GenBank/DDBJ whole genome shotgun (WGS) entry which is preliminary data.</text>
</comment>
<evidence type="ECO:0000313" key="2">
    <source>
        <dbReference type="Proteomes" id="UP000717364"/>
    </source>
</evidence>
<dbReference type="EMBL" id="JADOES010000037">
    <property type="protein sequence ID" value="MBT9316993.1"/>
    <property type="molecule type" value="Genomic_DNA"/>
</dbReference>
<protein>
    <submittedName>
        <fullName evidence="1">Uncharacterized protein</fullName>
    </submittedName>
</protein>
<keyword evidence="2" id="KW-1185">Reference proteome</keyword>
<sequence>MEVYRRSEAQLELVGTLLSQDSLTSPILPGFAMSMEKVFV</sequence>
<reference evidence="1" key="2">
    <citation type="journal article" date="2021" name="Mar. Drugs">
        <title>Genome Reduction and Secondary Metabolism of the Marine Sponge-Associated Cyanobacterium Leptothoe.</title>
        <authorList>
            <person name="Konstantinou D."/>
            <person name="Popin R.V."/>
            <person name="Fewer D.P."/>
            <person name="Sivonen K."/>
            <person name="Gkelis S."/>
        </authorList>
    </citation>
    <scope>NUCLEOTIDE SEQUENCE</scope>
    <source>
        <strain evidence="1">TAU-MAC 1115</strain>
    </source>
</reference>
<organism evidence="1 2">
    <name type="scientific">Leptothoe spongobia TAU-MAC 1115</name>
    <dbReference type="NCBI Taxonomy" id="1967444"/>
    <lineage>
        <taxon>Bacteria</taxon>
        <taxon>Bacillati</taxon>
        <taxon>Cyanobacteriota</taxon>
        <taxon>Cyanophyceae</taxon>
        <taxon>Nodosilineales</taxon>
        <taxon>Cymatolegaceae</taxon>
        <taxon>Leptothoe</taxon>
        <taxon>Leptothoe spongobia</taxon>
    </lineage>
</organism>
<dbReference type="AlphaFoldDB" id="A0A947GKN1"/>
<evidence type="ECO:0000313" key="1">
    <source>
        <dbReference type="EMBL" id="MBT9316993.1"/>
    </source>
</evidence>